<evidence type="ECO:0000313" key="5">
    <source>
        <dbReference type="Proteomes" id="UP001597326"/>
    </source>
</evidence>
<dbReference type="Proteomes" id="UP001597326">
    <property type="component" value="Unassembled WGS sequence"/>
</dbReference>
<evidence type="ECO:0000313" key="4">
    <source>
        <dbReference type="EMBL" id="MFD1891145.1"/>
    </source>
</evidence>
<feature type="compositionally biased region" description="Low complexity" evidence="2">
    <location>
        <begin position="43"/>
        <end position="59"/>
    </location>
</feature>
<dbReference type="InterPro" id="IPR019079">
    <property type="entry name" value="Capsule_synth_CapA"/>
</dbReference>
<dbReference type="SMART" id="SM00854">
    <property type="entry name" value="PGA_cap"/>
    <property type="match status" value="1"/>
</dbReference>
<keyword evidence="5" id="KW-1185">Reference proteome</keyword>
<dbReference type="PANTHER" id="PTHR33393">
    <property type="entry name" value="POLYGLUTAMINE SYNTHESIS ACCESSORY PROTEIN RV0574C-RELATED"/>
    <property type="match status" value="1"/>
</dbReference>
<sequence>MKWDNSPVYRRRRRAVAALAVLLVLTLWAMVSAVRKAFDEEPTTAGPAQTTAPAAGRAPSATPTPDPRTEAPRTPRTGTAEAVTLAFGGDTNADRSAGRINEVGLGETGKVLARADLAMVNLETVVAADRSGLVAQPKQYAFVTGPQILDRLKADGVDVVTAANNHGMDFGAKGMERMLQVKASSPVPIVGIGKDAAEAWSPWTTEVKGRKVVVFGATDVLEDNLDWKATDTAAGLAKVRDEDGFTRLLDQVRQARQASPDDVVVVYLHSGVEKVRCPTARQKSTFERLTAAGADVVVGSHAHITQTTGTRGDSAFAYGMGNFVFAAGSPETSATGVLTVTVPGGPGAPTMDWAPARITKGVPVLLSGAERDKALATWKARGDGCS</sequence>
<evidence type="ECO:0000256" key="1">
    <source>
        <dbReference type="ARBA" id="ARBA00005662"/>
    </source>
</evidence>
<gene>
    <name evidence="4" type="ORF">ACFSCS_13275</name>
</gene>
<comment type="similarity">
    <text evidence="1">Belongs to the CapA family.</text>
</comment>
<evidence type="ECO:0000259" key="3">
    <source>
        <dbReference type="SMART" id="SM00854"/>
    </source>
</evidence>
<protein>
    <submittedName>
        <fullName evidence="4">CapA family protein</fullName>
    </submittedName>
</protein>
<proteinExistence type="inferred from homology"/>
<dbReference type="SUPFAM" id="SSF56300">
    <property type="entry name" value="Metallo-dependent phosphatases"/>
    <property type="match status" value="1"/>
</dbReference>
<comment type="caution">
    <text evidence="4">The sequence shown here is derived from an EMBL/GenBank/DDBJ whole genome shotgun (WGS) entry which is preliminary data.</text>
</comment>
<organism evidence="4 5">
    <name type="scientific">Luteococcus peritonei</name>
    <dbReference type="NCBI Taxonomy" id="88874"/>
    <lineage>
        <taxon>Bacteria</taxon>
        <taxon>Bacillati</taxon>
        <taxon>Actinomycetota</taxon>
        <taxon>Actinomycetes</taxon>
        <taxon>Propionibacteriales</taxon>
        <taxon>Propionibacteriaceae</taxon>
        <taxon>Luteococcus</taxon>
    </lineage>
</organism>
<dbReference type="PANTHER" id="PTHR33393:SF13">
    <property type="entry name" value="PGA BIOSYNTHESIS PROTEIN CAPA"/>
    <property type="match status" value="1"/>
</dbReference>
<dbReference type="Gene3D" id="3.60.21.10">
    <property type="match status" value="1"/>
</dbReference>
<feature type="region of interest" description="Disordered" evidence="2">
    <location>
        <begin position="40"/>
        <end position="80"/>
    </location>
</feature>
<dbReference type="CDD" id="cd07381">
    <property type="entry name" value="MPP_CapA"/>
    <property type="match status" value="1"/>
</dbReference>
<reference evidence="5" key="1">
    <citation type="journal article" date="2019" name="Int. J. Syst. Evol. Microbiol.">
        <title>The Global Catalogue of Microorganisms (GCM) 10K type strain sequencing project: providing services to taxonomists for standard genome sequencing and annotation.</title>
        <authorList>
            <consortium name="The Broad Institute Genomics Platform"/>
            <consortium name="The Broad Institute Genome Sequencing Center for Infectious Disease"/>
            <person name="Wu L."/>
            <person name="Ma J."/>
        </authorList>
    </citation>
    <scope>NUCLEOTIDE SEQUENCE [LARGE SCALE GENOMIC DNA]</scope>
    <source>
        <strain evidence="5">CAIM 431</strain>
    </source>
</reference>
<dbReference type="Pfam" id="PF09587">
    <property type="entry name" value="PGA_cap"/>
    <property type="match status" value="1"/>
</dbReference>
<dbReference type="InterPro" id="IPR052169">
    <property type="entry name" value="CW_Biosynth-Accessory"/>
</dbReference>
<dbReference type="InterPro" id="IPR029052">
    <property type="entry name" value="Metallo-depent_PP-like"/>
</dbReference>
<feature type="domain" description="Capsule synthesis protein CapA" evidence="3">
    <location>
        <begin position="84"/>
        <end position="327"/>
    </location>
</feature>
<accession>A0ABW4RXX1</accession>
<name>A0ABW4RXX1_9ACTN</name>
<dbReference type="RefSeq" id="WP_343875345.1">
    <property type="nucleotide sequence ID" value="NZ_BAAAIX010000031.1"/>
</dbReference>
<evidence type="ECO:0000256" key="2">
    <source>
        <dbReference type="SAM" id="MobiDB-lite"/>
    </source>
</evidence>
<dbReference type="EMBL" id="JBHUFZ010000030">
    <property type="protein sequence ID" value="MFD1891145.1"/>
    <property type="molecule type" value="Genomic_DNA"/>
</dbReference>